<gene>
    <name evidence="1" type="ORF">PHYBLDRAFT_142551</name>
</gene>
<dbReference type="RefSeq" id="XP_018295078.1">
    <property type="nucleotide sequence ID" value="XM_018430832.1"/>
</dbReference>
<organism evidence="1 2">
    <name type="scientific">Phycomyces blakesleeanus (strain ATCC 8743b / DSM 1359 / FGSC 10004 / NBRC 33097 / NRRL 1555)</name>
    <dbReference type="NCBI Taxonomy" id="763407"/>
    <lineage>
        <taxon>Eukaryota</taxon>
        <taxon>Fungi</taxon>
        <taxon>Fungi incertae sedis</taxon>
        <taxon>Mucoromycota</taxon>
        <taxon>Mucoromycotina</taxon>
        <taxon>Mucoromycetes</taxon>
        <taxon>Mucorales</taxon>
        <taxon>Phycomycetaceae</taxon>
        <taxon>Phycomyces</taxon>
    </lineage>
</organism>
<accession>A0A167P108</accession>
<dbReference type="GeneID" id="28991738"/>
<dbReference type="Proteomes" id="UP000077315">
    <property type="component" value="Unassembled WGS sequence"/>
</dbReference>
<reference evidence="2" key="1">
    <citation type="submission" date="2015-06" db="EMBL/GenBank/DDBJ databases">
        <title>Expansion of signal transduction pathways in fungi by whole-genome duplication.</title>
        <authorList>
            <consortium name="DOE Joint Genome Institute"/>
            <person name="Corrochano L.M."/>
            <person name="Kuo A."/>
            <person name="Marcet-Houben M."/>
            <person name="Polaino S."/>
            <person name="Salamov A."/>
            <person name="Villalobos J.M."/>
            <person name="Alvarez M.I."/>
            <person name="Avalos J."/>
            <person name="Benito E.P."/>
            <person name="Benoit I."/>
            <person name="Burger G."/>
            <person name="Camino L.P."/>
            <person name="Canovas D."/>
            <person name="Cerda-Olmedo E."/>
            <person name="Cheng J.-F."/>
            <person name="Dominguez A."/>
            <person name="Elias M."/>
            <person name="Eslava A.P."/>
            <person name="Glaser F."/>
            <person name="Grimwood J."/>
            <person name="Gutierrez G."/>
            <person name="Heitman J."/>
            <person name="Henrissat B."/>
            <person name="Iturriaga E.A."/>
            <person name="Lang B.F."/>
            <person name="Lavin J.L."/>
            <person name="Lee S."/>
            <person name="Li W."/>
            <person name="Lindquist E."/>
            <person name="Lopez-Garcia S."/>
            <person name="Luque E.M."/>
            <person name="Marcos A.T."/>
            <person name="Martin J."/>
            <person name="McCluskey K."/>
            <person name="Medina H.R."/>
            <person name="Miralles-Duran A."/>
            <person name="Miyazaki A."/>
            <person name="Munoz-Torres E."/>
            <person name="Oguiza J.A."/>
            <person name="Ohm R."/>
            <person name="Olmedo M."/>
            <person name="Orejas M."/>
            <person name="Ortiz-Castellanos L."/>
            <person name="Pisabarro A.G."/>
            <person name="Rodriguez-Romero J."/>
            <person name="Ruiz-Herrera J."/>
            <person name="Ruiz-Vazquez R."/>
            <person name="Sanz C."/>
            <person name="Schackwitz W."/>
            <person name="Schmutz J."/>
            <person name="Shahriari M."/>
            <person name="Shelest E."/>
            <person name="Silva-Franco F."/>
            <person name="Soanes D."/>
            <person name="Syed K."/>
            <person name="Tagua V.G."/>
            <person name="Talbot N.J."/>
            <person name="Thon M."/>
            <person name="De vries R.P."/>
            <person name="Wiebenga A."/>
            <person name="Yadav J.S."/>
            <person name="Braun E.L."/>
            <person name="Baker S."/>
            <person name="Garre V."/>
            <person name="Horwitz B."/>
            <person name="Torres-Martinez S."/>
            <person name="Idnurm A."/>
            <person name="Herrera-Estrella A."/>
            <person name="Gabaldon T."/>
            <person name="Grigoriev I.V."/>
        </authorList>
    </citation>
    <scope>NUCLEOTIDE SEQUENCE [LARGE SCALE GENOMIC DNA]</scope>
    <source>
        <strain evidence="2">NRRL 1555(-)</strain>
    </source>
</reference>
<keyword evidence="2" id="KW-1185">Reference proteome</keyword>
<evidence type="ECO:0008006" key="3">
    <source>
        <dbReference type="Google" id="ProtNLM"/>
    </source>
</evidence>
<dbReference type="OrthoDB" id="2246324at2759"/>
<sequence length="244" mass="28103">MHINVSDINSSYNSFKQKENWIQYSERDTIFQEANNNQEGVSLLFKDIPKFQVLGQTIHHSKEPVFESVGHFLSTMKKVLTAGKSTIDSSWKIWPPMAFDHDHDPWYETNLQGKDLSWAELEMGSRMLTMTMGPNESILDYGMRFQKACREDGPIGVFVDAMIFMSSLYPDLCTNIKLAWFARHTEMPQTIEQVLLLTNGVSTSHKKSNPYWVRGTSKKVGIEDLKDWQVLLCSAQVQQHTYIE</sequence>
<proteinExistence type="predicted"/>
<evidence type="ECO:0000313" key="2">
    <source>
        <dbReference type="Proteomes" id="UP000077315"/>
    </source>
</evidence>
<dbReference type="VEuPathDB" id="FungiDB:PHYBLDRAFT_142551"/>
<protein>
    <recommendedName>
        <fullName evidence="3">Retrotransposon gag domain-containing protein</fullName>
    </recommendedName>
</protein>
<dbReference type="EMBL" id="KV440975">
    <property type="protein sequence ID" value="OAD77038.1"/>
    <property type="molecule type" value="Genomic_DNA"/>
</dbReference>
<name>A0A167P108_PHYB8</name>
<evidence type="ECO:0000313" key="1">
    <source>
        <dbReference type="EMBL" id="OAD77038.1"/>
    </source>
</evidence>
<dbReference type="AlphaFoldDB" id="A0A167P108"/>
<dbReference type="InParanoid" id="A0A167P108"/>